<accession>A0A7I7LAG4</accession>
<evidence type="ECO:0000313" key="3">
    <source>
        <dbReference type="Proteomes" id="UP000467164"/>
    </source>
</evidence>
<dbReference type="EMBL" id="AP022572">
    <property type="protein sequence ID" value="BBX57026.1"/>
    <property type="molecule type" value="Genomic_DNA"/>
</dbReference>
<gene>
    <name evidence="2" type="ORF">MSHO_23710</name>
</gene>
<dbReference type="KEGG" id="msho:MSHO_23710"/>
<keyword evidence="3" id="KW-1185">Reference proteome</keyword>
<evidence type="ECO:0000256" key="1">
    <source>
        <dbReference type="SAM" id="MobiDB-lite"/>
    </source>
</evidence>
<reference evidence="2 3" key="1">
    <citation type="journal article" date="2019" name="Emerg. Microbes Infect.">
        <title>Comprehensive subspecies identification of 175 nontuberculous mycobacteria species based on 7547 genomic profiles.</title>
        <authorList>
            <person name="Matsumoto Y."/>
            <person name="Kinjo T."/>
            <person name="Motooka D."/>
            <person name="Nabeya D."/>
            <person name="Jung N."/>
            <person name="Uechi K."/>
            <person name="Horii T."/>
            <person name="Iida T."/>
            <person name="Fujita J."/>
            <person name="Nakamura S."/>
        </authorList>
    </citation>
    <scope>NUCLEOTIDE SEQUENCE [LARGE SCALE GENOMIC DNA]</scope>
    <source>
        <strain evidence="2 3">JCM 12657</strain>
    </source>
</reference>
<protein>
    <submittedName>
        <fullName evidence="2">Uncharacterized protein</fullName>
    </submittedName>
</protein>
<name>A0A7I7LAG4_9MYCO</name>
<dbReference type="AlphaFoldDB" id="A0A7I7LAG4"/>
<organism evidence="2 3">
    <name type="scientific">Mycobacterium shottsii</name>
    <dbReference type="NCBI Taxonomy" id="133549"/>
    <lineage>
        <taxon>Bacteria</taxon>
        <taxon>Bacillati</taxon>
        <taxon>Actinomycetota</taxon>
        <taxon>Actinomycetes</taxon>
        <taxon>Mycobacteriales</taxon>
        <taxon>Mycobacteriaceae</taxon>
        <taxon>Mycobacterium</taxon>
        <taxon>Mycobacterium ulcerans group</taxon>
    </lineage>
</organism>
<feature type="region of interest" description="Disordered" evidence="1">
    <location>
        <begin position="27"/>
        <end position="49"/>
    </location>
</feature>
<evidence type="ECO:0000313" key="2">
    <source>
        <dbReference type="EMBL" id="BBX57026.1"/>
    </source>
</evidence>
<sequence length="49" mass="5004">MVGRAAQLVAERRAEPIPATSAAVAAKASGATKKDIANPPKSSKPDFVQ</sequence>
<proteinExistence type="predicted"/>
<dbReference type="Proteomes" id="UP000467164">
    <property type="component" value="Chromosome"/>
</dbReference>